<feature type="transmembrane region" description="Helical" evidence="1">
    <location>
        <begin position="99"/>
        <end position="120"/>
    </location>
</feature>
<reference evidence="2" key="1">
    <citation type="journal article" date="2018" name="PLoS Negl. Trop. Dis.">
        <title>An insight into the salivary gland and fat body transcriptome of Panstrongylus lignarius (Hemiptera: Heteroptera), the main vector of Chagas disease in Peru.</title>
        <authorList>
            <person name="Nevoa J.C."/>
            <person name="Mendes M.T."/>
            <person name="da Silva M.V."/>
            <person name="Soares S.C."/>
            <person name="Oliveira C.J.F."/>
            <person name="Ribeiro J.M.C."/>
        </authorList>
    </citation>
    <scope>NUCLEOTIDE SEQUENCE</scope>
</reference>
<accession>A0A224XNG3</accession>
<sequence length="141" mass="16141">MARAVRLVGWGLPLPYLSCALSLRCDRSLRRRPRKCLRSLLPVRRVPVAPLLTRVEPTDLLRGRRLGLGSRCGPLLVPRSRVPPLYPCVTFFLYPCVTFFLYPCVTFFLYPCVVFFLFLLPVDHQSVSGKVDGNFIFPHHI</sequence>
<evidence type="ECO:0000313" key="2">
    <source>
        <dbReference type="EMBL" id="JAW14027.1"/>
    </source>
</evidence>
<proteinExistence type="predicted"/>
<dbReference type="EMBL" id="GFTR01002399">
    <property type="protein sequence ID" value="JAW14027.1"/>
    <property type="molecule type" value="Transcribed_RNA"/>
</dbReference>
<keyword evidence="1" id="KW-0812">Transmembrane</keyword>
<evidence type="ECO:0000256" key="1">
    <source>
        <dbReference type="SAM" id="Phobius"/>
    </source>
</evidence>
<keyword evidence="1" id="KW-1133">Transmembrane helix</keyword>
<keyword evidence="1" id="KW-0472">Membrane</keyword>
<organism evidence="2">
    <name type="scientific">Panstrongylus lignarius</name>
    <dbReference type="NCBI Taxonomy" id="156445"/>
    <lineage>
        <taxon>Eukaryota</taxon>
        <taxon>Metazoa</taxon>
        <taxon>Ecdysozoa</taxon>
        <taxon>Arthropoda</taxon>
        <taxon>Hexapoda</taxon>
        <taxon>Insecta</taxon>
        <taxon>Pterygota</taxon>
        <taxon>Neoptera</taxon>
        <taxon>Paraneoptera</taxon>
        <taxon>Hemiptera</taxon>
        <taxon>Heteroptera</taxon>
        <taxon>Panheteroptera</taxon>
        <taxon>Cimicomorpha</taxon>
        <taxon>Reduviidae</taxon>
        <taxon>Triatominae</taxon>
        <taxon>Panstrongylus</taxon>
    </lineage>
</organism>
<dbReference type="AlphaFoldDB" id="A0A224XNG3"/>
<protein>
    <submittedName>
        <fullName evidence="2">Uncharacterized protein</fullName>
    </submittedName>
</protein>
<name>A0A224XNG3_9HEMI</name>